<dbReference type="SUPFAM" id="SSF53590">
    <property type="entry name" value="Nucleoside hydrolase"/>
    <property type="match status" value="1"/>
</dbReference>
<dbReference type="GO" id="GO:0005829">
    <property type="term" value="C:cytosol"/>
    <property type="evidence" value="ECO:0007669"/>
    <property type="project" value="TreeGrafter"/>
</dbReference>
<protein>
    <submittedName>
        <fullName evidence="4">Nucleoside hydrolase</fullName>
    </submittedName>
</protein>
<gene>
    <name evidence="4" type="ORF">A4V09_16655</name>
</gene>
<sequence length="313" mass="35171">MRYTDYVFQVPEEKIVRLITDTDAKNEADDGFAVVQALLSPKIENVGLVAAHYGTDRDRDSMEKSYSELKILVRKMGFDGQVPLYHGAPCGLPDAGTFIESEGARLLVEEAMKGDDRPLFAVFLGPLTDIASAYLMEPRIAKRLTVIWIGGGLYPGGGEEFNLGNDIHAANVVFGSDMEVWQVPKNVYEMMPVTLAELELRVRPCGEIGEYLCDQLMEHAMTEQPRKSAFRTGESWVLGDSPAIGLILYEDRFSFEWKQAPAVGADMNYIHTGRFRPIRVYNKIDSRLILEDFYAKLALFAQKRREADGVCKR</sequence>
<dbReference type="InterPro" id="IPR036452">
    <property type="entry name" value="Ribo_hydro-like"/>
</dbReference>
<dbReference type="RefSeq" id="WP_065543372.1">
    <property type="nucleotide sequence ID" value="NZ_CP015405.2"/>
</dbReference>
<dbReference type="InterPro" id="IPR001910">
    <property type="entry name" value="Inosine/uridine_hydrolase_dom"/>
</dbReference>
<keyword evidence="2" id="KW-0326">Glycosidase</keyword>
<dbReference type="STRING" id="1796616.A4V09_16655"/>
<dbReference type="InterPro" id="IPR023186">
    <property type="entry name" value="IUNH"/>
</dbReference>
<proteinExistence type="predicted"/>
<evidence type="ECO:0000259" key="3">
    <source>
        <dbReference type="Pfam" id="PF01156"/>
    </source>
</evidence>
<dbReference type="GO" id="GO:0006152">
    <property type="term" value="P:purine nucleoside catabolic process"/>
    <property type="evidence" value="ECO:0007669"/>
    <property type="project" value="TreeGrafter"/>
</dbReference>
<dbReference type="GO" id="GO:0008477">
    <property type="term" value="F:purine nucleosidase activity"/>
    <property type="evidence" value="ECO:0007669"/>
    <property type="project" value="TreeGrafter"/>
</dbReference>
<organism evidence="4 5">
    <name type="scientific">Blautia pseudococcoides</name>
    <dbReference type="NCBI Taxonomy" id="1796616"/>
    <lineage>
        <taxon>Bacteria</taxon>
        <taxon>Bacillati</taxon>
        <taxon>Bacillota</taxon>
        <taxon>Clostridia</taxon>
        <taxon>Lachnospirales</taxon>
        <taxon>Lachnospiraceae</taxon>
        <taxon>Blautia</taxon>
    </lineage>
</organism>
<evidence type="ECO:0000313" key="4">
    <source>
        <dbReference type="EMBL" id="ANU77243.1"/>
    </source>
</evidence>
<dbReference type="Proteomes" id="UP000092574">
    <property type="component" value="Chromosome"/>
</dbReference>
<dbReference type="KEGG" id="byl:A4V09_16655"/>
<evidence type="ECO:0000256" key="2">
    <source>
        <dbReference type="ARBA" id="ARBA00023295"/>
    </source>
</evidence>
<dbReference type="OrthoDB" id="2530052at2"/>
<dbReference type="PANTHER" id="PTHR12304">
    <property type="entry name" value="INOSINE-URIDINE PREFERRING NUCLEOSIDE HYDROLASE"/>
    <property type="match status" value="1"/>
</dbReference>
<evidence type="ECO:0000313" key="5">
    <source>
        <dbReference type="Proteomes" id="UP000092574"/>
    </source>
</evidence>
<evidence type="ECO:0000256" key="1">
    <source>
        <dbReference type="ARBA" id="ARBA00022801"/>
    </source>
</evidence>
<feature type="domain" description="Inosine/uridine-preferring nucleoside hydrolase" evidence="3">
    <location>
        <begin position="18"/>
        <end position="253"/>
    </location>
</feature>
<reference evidence="4" key="1">
    <citation type="submission" date="2017-04" db="EMBL/GenBank/DDBJ databases">
        <title>Complete Genome Sequences of Twelve Strains of a Stable Defined Moderately Diverse Mouse Microbiota 2 (sDMDMm2).</title>
        <authorList>
            <person name="Uchimura Y."/>
            <person name="Wyss M."/>
            <person name="Brugiroux S."/>
            <person name="Limenitakis J.P."/>
            <person name="Stecher B."/>
            <person name="McCoy K.D."/>
            <person name="Macpherson A.J."/>
        </authorList>
    </citation>
    <scope>NUCLEOTIDE SEQUENCE</scope>
    <source>
        <strain evidence="4">YL58</strain>
    </source>
</reference>
<dbReference type="PANTHER" id="PTHR12304:SF4">
    <property type="entry name" value="URIDINE NUCLEOSIDASE"/>
    <property type="match status" value="1"/>
</dbReference>
<dbReference type="AlphaFoldDB" id="A0A1C7IEG0"/>
<keyword evidence="5" id="KW-1185">Reference proteome</keyword>
<dbReference type="EMBL" id="CP015405">
    <property type="protein sequence ID" value="ANU77243.1"/>
    <property type="molecule type" value="Genomic_DNA"/>
</dbReference>
<accession>A0A1C7IEG0</accession>
<keyword evidence="1 4" id="KW-0378">Hydrolase</keyword>
<dbReference type="Gene3D" id="3.90.245.10">
    <property type="entry name" value="Ribonucleoside hydrolase-like"/>
    <property type="match status" value="1"/>
</dbReference>
<dbReference type="Pfam" id="PF01156">
    <property type="entry name" value="IU_nuc_hydro"/>
    <property type="match status" value="1"/>
</dbReference>
<name>A0A1C7IEG0_9FIRM</name>